<name>A0A8H5G3A7_9AGAR</name>
<evidence type="ECO:0000313" key="3">
    <source>
        <dbReference type="Proteomes" id="UP000518752"/>
    </source>
</evidence>
<keyword evidence="3" id="KW-1185">Reference proteome</keyword>
<dbReference type="Pfam" id="PF12697">
    <property type="entry name" value="Abhydrolase_6"/>
    <property type="match status" value="1"/>
</dbReference>
<accession>A0A8H5G3A7</accession>
<protein>
    <recommendedName>
        <fullName evidence="1">AB hydrolase-1 domain-containing protein</fullName>
    </recommendedName>
</protein>
<dbReference type="AlphaFoldDB" id="A0A8H5G3A7"/>
<sequence length="346" mass="38701">MSKLVSQHFVLDPRPDYPLQITAKRYALDKPTQNDGHSGQGLTLILLHATGAHKEVWEITVLSLLQRVQNIKGIQIEDVFSIESPRESAILNEKELKEHYSEQWPPREYAKAAHIFLTAGVDKGARVDFSRRRLVGIGHSVGASAMFLMKELNPIVNFEIFIAIEPGISLKGNRHTNVASQALTAWTWLRPDVWTSRKSAKKSLQSSPVHSMWDTRVLDLFIEYGLRTHHAAKYDPPFTFNGVTTASTKEMEAASYRSDELVVDSLTAYAEVTQRKPVHVIWGTINDVKSPETRDLLSDTSAGRKPASVRFVKNAGHLVVQQRPEAVAEKILDVILGKPAEVISKL</sequence>
<evidence type="ECO:0000313" key="2">
    <source>
        <dbReference type="EMBL" id="KAF5357451.1"/>
    </source>
</evidence>
<feature type="domain" description="AB hydrolase-1" evidence="1">
    <location>
        <begin position="44"/>
        <end position="329"/>
    </location>
</feature>
<dbReference type="InterPro" id="IPR000073">
    <property type="entry name" value="AB_hydrolase_1"/>
</dbReference>
<dbReference type="InterPro" id="IPR029058">
    <property type="entry name" value="AB_hydrolase_fold"/>
</dbReference>
<dbReference type="SUPFAM" id="SSF53474">
    <property type="entry name" value="alpha/beta-Hydrolases"/>
    <property type="match status" value="1"/>
</dbReference>
<comment type="caution">
    <text evidence="2">The sequence shown here is derived from an EMBL/GenBank/DDBJ whole genome shotgun (WGS) entry which is preliminary data.</text>
</comment>
<evidence type="ECO:0000259" key="1">
    <source>
        <dbReference type="Pfam" id="PF12697"/>
    </source>
</evidence>
<dbReference type="Proteomes" id="UP000518752">
    <property type="component" value="Unassembled WGS sequence"/>
</dbReference>
<gene>
    <name evidence="2" type="ORF">D9757_011595</name>
</gene>
<organism evidence="2 3">
    <name type="scientific">Collybiopsis confluens</name>
    <dbReference type="NCBI Taxonomy" id="2823264"/>
    <lineage>
        <taxon>Eukaryota</taxon>
        <taxon>Fungi</taxon>
        <taxon>Dikarya</taxon>
        <taxon>Basidiomycota</taxon>
        <taxon>Agaricomycotina</taxon>
        <taxon>Agaricomycetes</taxon>
        <taxon>Agaricomycetidae</taxon>
        <taxon>Agaricales</taxon>
        <taxon>Marasmiineae</taxon>
        <taxon>Omphalotaceae</taxon>
        <taxon>Collybiopsis</taxon>
    </lineage>
</organism>
<dbReference type="EMBL" id="JAACJN010000238">
    <property type="protein sequence ID" value="KAF5357451.1"/>
    <property type="molecule type" value="Genomic_DNA"/>
</dbReference>
<dbReference type="OrthoDB" id="94039at2759"/>
<reference evidence="2 3" key="1">
    <citation type="journal article" date="2020" name="ISME J.">
        <title>Uncovering the hidden diversity of litter-decomposition mechanisms in mushroom-forming fungi.</title>
        <authorList>
            <person name="Floudas D."/>
            <person name="Bentzer J."/>
            <person name="Ahren D."/>
            <person name="Johansson T."/>
            <person name="Persson P."/>
            <person name="Tunlid A."/>
        </authorList>
    </citation>
    <scope>NUCLEOTIDE SEQUENCE [LARGE SCALE GENOMIC DNA]</scope>
    <source>
        <strain evidence="2 3">CBS 406.79</strain>
    </source>
</reference>
<dbReference type="Gene3D" id="3.40.50.1820">
    <property type="entry name" value="alpha/beta hydrolase"/>
    <property type="match status" value="1"/>
</dbReference>
<proteinExistence type="predicted"/>